<dbReference type="EMBL" id="PGCJ01001243">
    <property type="protein sequence ID" value="PLW07230.1"/>
    <property type="molecule type" value="Genomic_DNA"/>
</dbReference>
<dbReference type="Proteomes" id="UP000235392">
    <property type="component" value="Unassembled WGS sequence"/>
</dbReference>
<dbReference type="OrthoDB" id="2507294at2759"/>
<feature type="compositionally biased region" description="Basic and acidic residues" evidence="1">
    <location>
        <begin position="273"/>
        <end position="283"/>
    </location>
</feature>
<sequence>MKASLTKLGDSHQNDFSGLSCKLDRILSQFWEEGSELKEELFLLRQSHARQMGATSGAPEGDRPDEHRDESSRSKPTLDLRQQLWSTVAKGEWPKFSGQGKYDHLEFIQWINTVSADSSMPDKIIQMKLLTILTGVAGVWYRTMRTTVTDQQWLFWKEELIKKFGTSNWKRKKQEAFEKDKLMPGDTLPALWVTSQYKHLQVFDPHLSNKSINFRLLGLMDREVEYAAKTAMGATGAEMSTIINVLEDIVDKTRLGWKRTPYRLPPETPSTPRTEDKEKPKKGTSELKCFTCNKYV</sequence>
<evidence type="ECO:0000313" key="4">
    <source>
        <dbReference type="Proteomes" id="UP000235388"/>
    </source>
</evidence>
<dbReference type="EMBL" id="PGCI01000927">
    <property type="protein sequence ID" value="PLW11342.1"/>
    <property type="molecule type" value="Genomic_DNA"/>
</dbReference>
<dbReference type="Proteomes" id="UP000235388">
    <property type="component" value="Unassembled WGS sequence"/>
</dbReference>
<feature type="region of interest" description="Disordered" evidence="1">
    <location>
        <begin position="260"/>
        <end position="283"/>
    </location>
</feature>
<proteinExistence type="predicted"/>
<accession>A0A2N5S1W6</accession>
<keyword evidence="4" id="KW-1185">Reference proteome</keyword>
<reference evidence="4 5" key="1">
    <citation type="submission" date="2017-11" db="EMBL/GenBank/DDBJ databases">
        <title>De novo assembly and phasing of dikaryotic genomes from two isolates of Puccinia coronata f. sp. avenae, the causal agent of oat crown rust.</title>
        <authorList>
            <person name="Miller M.E."/>
            <person name="Zhang Y."/>
            <person name="Omidvar V."/>
            <person name="Sperschneider J."/>
            <person name="Schwessinger B."/>
            <person name="Raley C."/>
            <person name="Palmer J.M."/>
            <person name="Garnica D."/>
            <person name="Upadhyaya N."/>
            <person name="Rathjen J."/>
            <person name="Taylor J.M."/>
            <person name="Park R.F."/>
            <person name="Dodds P.N."/>
            <person name="Hirsch C.D."/>
            <person name="Kianian S.F."/>
            <person name="Figueroa M."/>
        </authorList>
    </citation>
    <scope>NUCLEOTIDE SEQUENCE [LARGE SCALE GENOMIC DNA]</scope>
    <source>
        <strain evidence="2">12NC29</strain>
        <strain evidence="3">12SD80</strain>
    </source>
</reference>
<feature type="region of interest" description="Disordered" evidence="1">
    <location>
        <begin position="52"/>
        <end position="78"/>
    </location>
</feature>
<evidence type="ECO:0000313" key="5">
    <source>
        <dbReference type="Proteomes" id="UP000235392"/>
    </source>
</evidence>
<protein>
    <submittedName>
        <fullName evidence="2">Uncharacterized protein</fullName>
    </submittedName>
</protein>
<gene>
    <name evidence="2" type="ORF">PCANC_27872</name>
    <name evidence="3" type="ORF">PCASD_25514</name>
</gene>
<dbReference type="AlphaFoldDB" id="A0A2N5S1W6"/>
<feature type="compositionally biased region" description="Basic and acidic residues" evidence="1">
    <location>
        <begin position="60"/>
        <end position="78"/>
    </location>
</feature>
<comment type="caution">
    <text evidence="2">The sequence shown here is derived from an EMBL/GenBank/DDBJ whole genome shotgun (WGS) entry which is preliminary data.</text>
</comment>
<evidence type="ECO:0000256" key="1">
    <source>
        <dbReference type="SAM" id="MobiDB-lite"/>
    </source>
</evidence>
<dbReference type="STRING" id="200324.A0A2N5S1W6"/>
<evidence type="ECO:0000313" key="2">
    <source>
        <dbReference type="EMBL" id="PLW07230.1"/>
    </source>
</evidence>
<organism evidence="2 4">
    <name type="scientific">Puccinia coronata f. sp. avenae</name>
    <dbReference type="NCBI Taxonomy" id="200324"/>
    <lineage>
        <taxon>Eukaryota</taxon>
        <taxon>Fungi</taxon>
        <taxon>Dikarya</taxon>
        <taxon>Basidiomycota</taxon>
        <taxon>Pucciniomycotina</taxon>
        <taxon>Pucciniomycetes</taxon>
        <taxon>Pucciniales</taxon>
        <taxon>Pucciniaceae</taxon>
        <taxon>Puccinia</taxon>
    </lineage>
</organism>
<name>A0A2N5S1W6_9BASI</name>
<evidence type="ECO:0000313" key="3">
    <source>
        <dbReference type="EMBL" id="PLW11342.1"/>
    </source>
</evidence>